<proteinExistence type="predicted"/>
<evidence type="ECO:0000313" key="3">
    <source>
        <dbReference type="Proteomes" id="UP001396898"/>
    </source>
</evidence>
<protein>
    <recommendedName>
        <fullName evidence="1">AB hydrolase-1 domain-containing protein</fullName>
    </recommendedName>
</protein>
<dbReference type="Pfam" id="PF00561">
    <property type="entry name" value="Abhydrolase_1"/>
    <property type="match status" value="1"/>
</dbReference>
<evidence type="ECO:0000313" key="2">
    <source>
        <dbReference type="EMBL" id="KAK8023408.1"/>
    </source>
</evidence>
<accession>A0ABR1S068</accession>
<evidence type="ECO:0000259" key="1">
    <source>
        <dbReference type="Pfam" id="PF00561"/>
    </source>
</evidence>
<dbReference type="InterPro" id="IPR029058">
    <property type="entry name" value="AB_hydrolase_fold"/>
</dbReference>
<organism evidence="2 3">
    <name type="scientific">Apiospora marii</name>
    <dbReference type="NCBI Taxonomy" id="335849"/>
    <lineage>
        <taxon>Eukaryota</taxon>
        <taxon>Fungi</taxon>
        <taxon>Dikarya</taxon>
        <taxon>Ascomycota</taxon>
        <taxon>Pezizomycotina</taxon>
        <taxon>Sordariomycetes</taxon>
        <taxon>Xylariomycetidae</taxon>
        <taxon>Amphisphaeriales</taxon>
        <taxon>Apiosporaceae</taxon>
        <taxon>Apiospora</taxon>
    </lineage>
</organism>
<comment type="caution">
    <text evidence="2">The sequence shown here is derived from an EMBL/GenBank/DDBJ whole genome shotgun (WGS) entry which is preliminary data.</text>
</comment>
<dbReference type="SUPFAM" id="SSF53474">
    <property type="entry name" value="alpha/beta-Hydrolases"/>
    <property type="match status" value="1"/>
</dbReference>
<dbReference type="Gene3D" id="3.40.50.1820">
    <property type="entry name" value="alpha/beta hydrolase"/>
    <property type="match status" value="1"/>
</dbReference>
<dbReference type="EMBL" id="JAQQWI010000008">
    <property type="protein sequence ID" value="KAK8023408.1"/>
    <property type="molecule type" value="Genomic_DNA"/>
</dbReference>
<dbReference type="InterPro" id="IPR000073">
    <property type="entry name" value="AB_hydrolase_1"/>
</dbReference>
<dbReference type="PANTHER" id="PTHR45763">
    <property type="entry name" value="HYDROLASE, ALPHA/BETA FOLD FAMILY PROTEIN, EXPRESSED-RELATED"/>
    <property type="match status" value="1"/>
</dbReference>
<sequence length="353" mass="40453">MSAPVLRRSYIRLGPFTRPQRRPGLQRQHQPATTTYRLASKVALPEPYETMTLPDGRTLSWAETGDPYGDPLFYFHGMPGSRLEAFDFEGVARRLGIRFIAPDRPGFGRSTFYSDRVVTDWPHDVQNLAHHLGIDRYAVLGCSGGGPYALACARVIPATTLTGFGLVSSAGPCEASPKRWRVPFDPFDPVETPFPSLSAWIYEQKVGFLVRDTFNAAGRKYWDEMMAREAKQYLRPGEVVPELPPEKKTPEAIAARREWEMRLLVEPIAEGARGLLREAYLLKTPWGFRLEDVKYEPKVRIFHGAKDENVPISMINYMRERLPHYLMKVRANDNHYSIWDYRDDMLTRIMKCL</sequence>
<keyword evidence="3" id="KW-1185">Reference proteome</keyword>
<feature type="domain" description="AB hydrolase-1" evidence="1">
    <location>
        <begin position="71"/>
        <end position="340"/>
    </location>
</feature>
<reference evidence="2 3" key="1">
    <citation type="submission" date="2023-01" db="EMBL/GenBank/DDBJ databases">
        <title>Analysis of 21 Apiospora genomes using comparative genomics revels a genus with tremendous synthesis potential of carbohydrate active enzymes and secondary metabolites.</title>
        <authorList>
            <person name="Sorensen T."/>
        </authorList>
    </citation>
    <scope>NUCLEOTIDE SEQUENCE [LARGE SCALE GENOMIC DNA]</scope>
    <source>
        <strain evidence="2 3">CBS 20057</strain>
    </source>
</reference>
<dbReference type="PANTHER" id="PTHR45763:SF46">
    <property type="entry name" value="AB HYDROLASE-1 DOMAIN-CONTAINING PROTEIN"/>
    <property type="match status" value="1"/>
</dbReference>
<dbReference type="Proteomes" id="UP001396898">
    <property type="component" value="Unassembled WGS sequence"/>
</dbReference>
<gene>
    <name evidence="2" type="ORF">PG991_006647</name>
</gene>
<name>A0ABR1S068_9PEZI</name>